<name>A0AAN5D2Z1_9BILA</name>
<gene>
    <name evidence="5" type="ORF">PMAYCL1PPCAC_25280</name>
</gene>
<evidence type="ECO:0000256" key="4">
    <source>
        <dbReference type="ARBA" id="ARBA00022729"/>
    </source>
</evidence>
<feature type="non-terminal residue" evidence="5">
    <location>
        <position position="109"/>
    </location>
</feature>
<comment type="subcellular location">
    <subcellularLocation>
        <location evidence="1">Secreted</location>
    </subcellularLocation>
</comment>
<evidence type="ECO:0000256" key="1">
    <source>
        <dbReference type="ARBA" id="ARBA00004613"/>
    </source>
</evidence>
<dbReference type="EMBL" id="BTRK01000005">
    <property type="protein sequence ID" value="GMR55085.1"/>
    <property type="molecule type" value="Genomic_DNA"/>
</dbReference>
<feature type="non-terminal residue" evidence="5">
    <location>
        <position position="1"/>
    </location>
</feature>
<evidence type="ECO:0000256" key="3">
    <source>
        <dbReference type="ARBA" id="ARBA00022525"/>
    </source>
</evidence>
<proteinExistence type="inferred from homology"/>
<dbReference type="GO" id="GO:0005576">
    <property type="term" value="C:extracellular region"/>
    <property type="evidence" value="ECO:0007669"/>
    <property type="project" value="UniProtKB-SubCell"/>
</dbReference>
<keyword evidence="4" id="KW-0732">Signal</keyword>
<dbReference type="AlphaFoldDB" id="A0AAN5D2Z1"/>
<dbReference type="Gene3D" id="2.60.40.3330">
    <property type="match status" value="1"/>
</dbReference>
<dbReference type="GO" id="GO:0009986">
    <property type="term" value="C:cell surface"/>
    <property type="evidence" value="ECO:0007669"/>
    <property type="project" value="InterPro"/>
</dbReference>
<evidence type="ECO:0000256" key="2">
    <source>
        <dbReference type="ARBA" id="ARBA00010112"/>
    </source>
</evidence>
<dbReference type="InterPro" id="IPR001534">
    <property type="entry name" value="Transthyretin-like"/>
</dbReference>
<reference evidence="6" key="1">
    <citation type="submission" date="2022-10" db="EMBL/GenBank/DDBJ databases">
        <title>Genome assembly of Pristionchus species.</title>
        <authorList>
            <person name="Yoshida K."/>
            <person name="Sommer R.J."/>
        </authorList>
    </citation>
    <scope>NUCLEOTIDE SEQUENCE [LARGE SCALE GENOMIC DNA]</scope>
    <source>
        <strain evidence="6">RS5460</strain>
    </source>
</reference>
<comment type="similarity">
    <text evidence="2">Belongs to the nematode transthyretin-like family.</text>
</comment>
<dbReference type="Proteomes" id="UP001328107">
    <property type="component" value="Unassembled WGS sequence"/>
</dbReference>
<keyword evidence="6" id="KW-1185">Reference proteome</keyword>
<accession>A0AAN5D2Z1</accession>
<evidence type="ECO:0000313" key="6">
    <source>
        <dbReference type="Proteomes" id="UP001328107"/>
    </source>
</evidence>
<dbReference type="InterPro" id="IPR038479">
    <property type="entry name" value="Transthyretin-like_sf"/>
</dbReference>
<comment type="caution">
    <text evidence="5">The sequence shown here is derived from an EMBL/GenBank/DDBJ whole genome shotgun (WGS) entry which is preliminary data.</text>
</comment>
<protein>
    <submittedName>
        <fullName evidence="5">Uncharacterized protein</fullName>
    </submittedName>
</protein>
<sequence length="109" mass="12875">YKIEGAEVTLMEDDSCDRAGTDDDEKETAVTNKDGVFSLKGEDNEYLSKEECKHKFYINLKWPCYAAKKCDNKKFREECHGFANGDFYTTRIDIPNEYRFEDEKERRTF</sequence>
<dbReference type="Pfam" id="PF01060">
    <property type="entry name" value="TTR-52"/>
    <property type="match status" value="1"/>
</dbReference>
<organism evidence="5 6">
    <name type="scientific">Pristionchus mayeri</name>
    <dbReference type="NCBI Taxonomy" id="1317129"/>
    <lineage>
        <taxon>Eukaryota</taxon>
        <taxon>Metazoa</taxon>
        <taxon>Ecdysozoa</taxon>
        <taxon>Nematoda</taxon>
        <taxon>Chromadorea</taxon>
        <taxon>Rhabditida</taxon>
        <taxon>Rhabditina</taxon>
        <taxon>Diplogasteromorpha</taxon>
        <taxon>Diplogasteroidea</taxon>
        <taxon>Neodiplogasteridae</taxon>
        <taxon>Pristionchus</taxon>
    </lineage>
</organism>
<keyword evidence="3" id="KW-0964">Secreted</keyword>
<evidence type="ECO:0000313" key="5">
    <source>
        <dbReference type="EMBL" id="GMR55085.1"/>
    </source>
</evidence>